<gene>
    <name evidence="2" type="ORF">VJ786_11500</name>
</gene>
<feature type="domain" description="Phosphodiester glycosidase" evidence="1">
    <location>
        <begin position="144"/>
        <end position="301"/>
    </location>
</feature>
<name>A0ABU8I731_9SPHI</name>
<dbReference type="InterPro" id="IPR018711">
    <property type="entry name" value="NAGPA"/>
</dbReference>
<evidence type="ECO:0000259" key="1">
    <source>
        <dbReference type="Pfam" id="PF09992"/>
    </source>
</evidence>
<protein>
    <submittedName>
        <fullName evidence="2">Phosphodiester glycosidase family protein</fullName>
    </submittedName>
</protein>
<dbReference type="GO" id="GO:0016798">
    <property type="term" value="F:hydrolase activity, acting on glycosyl bonds"/>
    <property type="evidence" value="ECO:0007669"/>
    <property type="project" value="UniProtKB-KW"/>
</dbReference>
<keyword evidence="3" id="KW-1185">Reference proteome</keyword>
<keyword evidence="2" id="KW-0378">Hydrolase</keyword>
<dbReference type="RefSeq" id="WP_336557753.1">
    <property type="nucleotide sequence ID" value="NZ_JAYLLN010000028.1"/>
</dbReference>
<comment type="caution">
    <text evidence="2">The sequence shown here is derived from an EMBL/GenBank/DDBJ whole genome shotgun (WGS) entry which is preliminary data.</text>
</comment>
<keyword evidence="2" id="KW-0326">Glycosidase</keyword>
<reference evidence="2 3" key="1">
    <citation type="submission" date="2024-01" db="EMBL/GenBank/DDBJ databases">
        <title>Sphingobacterium tenebrionis sp. nov., a novel endophyte isolated from tenebrio molitor intestines.</title>
        <authorList>
            <person name="Zhang C."/>
        </authorList>
    </citation>
    <scope>NUCLEOTIDE SEQUENCE [LARGE SCALE GENOMIC DNA]</scope>
    <source>
        <strain evidence="2 3">PU5-4</strain>
    </source>
</reference>
<sequence length="325" mass="35556">MKRRYIKIIIGLSIALFTMGSLDSCKVRDDFPEFGEPVEEEPEEDIIPPDNQITPIVQLIKDKTSYLKVFQMDTTQTISPGVEYLHARFINREDVPISIHIMELDISNPKLTMQALTPYNENMFAVQNLPEMVKFNQKTAEGKLLAAINGDAVTSGEPTGSFVKFGKVLKTSTSKTRPYIGVKKGSDAIQFFNSPDATKYPTDAINLAEIKHLVGGSYFLLYKGEDVSTSSSGAARIAVGINEASTKLYLMAADGVIANFSAGVALNDLRDMMRAIGCYTAMQPTSGNLTAMTVLDILNPEQSWINKNFTTTPAGTTNGIGFVLK</sequence>
<evidence type="ECO:0000313" key="2">
    <source>
        <dbReference type="EMBL" id="MEI5985524.1"/>
    </source>
</evidence>
<evidence type="ECO:0000313" key="3">
    <source>
        <dbReference type="Proteomes" id="UP001363035"/>
    </source>
</evidence>
<dbReference type="EMBL" id="JAYLLN010000028">
    <property type="protein sequence ID" value="MEI5985524.1"/>
    <property type="molecule type" value="Genomic_DNA"/>
</dbReference>
<dbReference type="Proteomes" id="UP001363035">
    <property type="component" value="Unassembled WGS sequence"/>
</dbReference>
<dbReference type="Pfam" id="PF09992">
    <property type="entry name" value="NAGPA"/>
    <property type="match status" value="1"/>
</dbReference>
<proteinExistence type="predicted"/>
<organism evidence="2 3">
    <name type="scientific">Sphingobacterium tenebrionis</name>
    <dbReference type="NCBI Taxonomy" id="3111775"/>
    <lineage>
        <taxon>Bacteria</taxon>
        <taxon>Pseudomonadati</taxon>
        <taxon>Bacteroidota</taxon>
        <taxon>Sphingobacteriia</taxon>
        <taxon>Sphingobacteriales</taxon>
        <taxon>Sphingobacteriaceae</taxon>
        <taxon>Sphingobacterium</taxon>
    </lineage>
</organism>
<accession>A0ABU8I731</accession>